<dbReference type="AlphaFoldDB" id="A0AAJ1YBC2"/>
<gene>
    <name evidence="2" type="ORF">RDT67_13515</name>
</gene>
<accession>A0AAJ1YBC2</accession>
<protein>
    <submittedName>
        <fullName evidence="2">Antirestriction protein</fullName>
    </submittedName>
</protein>
<name>A0AAJ1YBC2_SERFO</name>
<proteinExistence type="inferred from homology"/>
<dbReference type="InterPro" id="IPR042297">
    <property type="entry name" value="Antirestriction_sf"/>
</dbReference>
<evidence type="ECO:0000313" key="2">
    <source>
        <dbReference type="EMBL" id="MDQ9127446.1"/>
    </source>
</evidence>
<dbReference type="InterPro" id="IPR004914">
    <property type="entry name" value="Antirestrict"/>
</dbReference>
<dbReference type="Gene3D" id="3.30.70.3580">
    <property type="entry name" value="Antirestriction protein"/>
    <property type="match status" value="1"/>
</dbReference>
<dbReference type="Pfam" id="PF03230">
    <property type="entry name" value="Antirestrict"/>
    <property type="match status" value="1"/>
</dbReference>
<dbReference type="Proteomes" id="UP001224622">
    <property type="component" value="Unassembled WGS sequence"/>
</dbReference>
<dbReference type="RefSeq" id="WP_309047636.1">
    <property type="nucleotide sequence ID" value="NZ_JAVIGA010000013.1"/>
</dbReference>
<comment type="caution">
    <text evidence="2">The sequence shown here is derived from an EMBL/GenBank/DDBJ whole genome shotgun (WGS) entry which is preliminary data.</text>
</comment>
<dbReference type="EMBL" id="JAVIGA010000013">
    <property type="protein sequence ID" value="MDQ9127446.1"/>
    <property type="molecule type" value="Genomic_DNA"/>
</dbReference>
<comment type="similarity">
    <text evidence="1">Belongs to the antirestriction protein family.</text>
</comment>
<reference evidence="2" key="1">
    <citation type="submission" date="2023-08" db="EMBL/GenBank/DDBJ databases">
        <title>The Comparative Genomic Analysis of Yersiniaceae from Polar Regions.</title>
        <authorList>
            <person name="Goncharov A."/>
            <person name="Aslanov B."/>
            <person name="Kolodzhieva V."/>
            <person name="Azarov D."/>
            <person name="Mochov A."/>
            <person name="Lebedeva E."/>
        </authorList>
    </citation>
    <scope>NUCLEOTIDE SEQUENCE</scope>
    <source>
        <strain evidence="2">Vf</strain>
    </source>
</reference>
<evidence type="ECO:0000313" key="3">
    <source>
        <dbReference type="Proteomes" id="UP001224622"/>
    </source>
</evidence>
<sequence length="145" mass="16628">MNAQVNTNTDIGMITSTVVSDRQRMKFWPRHFGQVSRWILIEPQVFSWLDRLCDDYQGDYWDFRTLSNGGAYLIPSTDQVYTLFNALNGNGATMSREAAGITACLMTYSHHACRTESEAMTDHFYRLRAYALQHPESNAIFSLID</sequence>
<evidence type="ECO:0000256" key="1">
    <source>
        <dbReference type="ARBA" id="ARBA00008618"/>
    </source>
</evidence>
<organism evidence="2 3">
    <name type="scientific">Serratia fonticola</name>
    <dbReference type="NCBI Taxonomy" id="47917"/>
    <lineage>
        <taxon>Bacteria</taxon>
        <taxon>Pseudomonadati</taxon>
        <taxon>Pseudomonadota</taxon>
        <taxon>Gammaproteobacteria</taxon>
        <taxon>Enterobacterales</taxon>
        <taxon>Yersiniaceae</taxon>
        <taxon>Serratia</taxon>
    </lineage>
</organism>